<reference evidence="2" key="1">
    <citation type="journal article" date="2019" name="Int. J. Syst. Evol. Microbiol.">
        <title>The Global Catalogue of Microorganisms (GCM) 10K type strain sequencing project: providing services to taxonomists for standard genome sequencing and annotation.</title>
        <authorList>
            <consortium name="The Broad Institute Genomics Platform"/>
            <consortium name="The Broad Institute Genome Sequencing Center for Infectious Disease"/>
            <person name="Wu L."/>
            <person name="Ma J."/>
        </authorList>
    </citation>
    <scope>NUCLEOTIDE SEQUENCE [LARGE SCALE GENOMIC DNA]</scope>
    <source>
        <strain evidence="2">CCUG 54518</strain>
    </source>
</reference>
<sequence length="367" mass="40957">MGATVFNQAKALSFITASGEVAYVWTENTHCIKDGPKAASWCAMKFGRKKEMIERIYLLAESIPGGMLKVNGRSPVKFVSDMLAVIEQPSLLALDRVVLDNVKQGFSAAITDDNRSEAIQALEAMGRSDLAQRLSVPKEDGGEGYITLDPVKDFDVLNMMINHMRFKDGSWGEARGINVWKVFHSTLGRCNTAEGPSEPPYGSTLKGKPRIELYKTRIHIGYAGSSEKTFAHVLLVDGRVVFVGRDDYEMDVAIIRLSAKKHAEEDIFFIKAAFDALKAARQSVRDLPDDVQFRLQSPLENRWLREQFEAVSTSLTGQARNDLTVSHDLLANISFERSSELRYLMDGHAVETQRIQVLMLDEQPALI</sequence>
<accession>A0ABW2RDW2</accession>
<protein>
    <recommendedName>
        <fullName evidence="3">DUF4868 domain-containing protein</fullName>
    </recommendedName>
</protein>
<dbReference type="Proteomes" id="UP001596495">
    <property type="component" value="Unassembled WGS sequence"/>
</dbReference>
<gene>
    <name evidence="1" type="ORF">ACFQNJ_17185</name>
</gene>
<comment type="caution">
    <text evidence="1">The sequence shown here is derived from an EMBL/GenBank/DDBJ whole genome shotgun (WGS) entry which is preliminary data.</text>
</comment>
<evidence type="ECO:0000313" key="2">
    <source>
        <dbReference type="Proteomes" id="UP001596495"/>
    </source>
</evidence>
<evidence type="ECO:0000313" key="1">
    <source>
        <dbReference type="EMBL" id="MFC7436245.1"/>
    </source>
</evidence>
<name>A0ABW2RDW2_9BURK</name>
<dbReference type="RefSeq" id="WP_382259755.1">
    <property type="nucleotide sequence ID" value="NZ_JBHTBX010000015.1"/>
</dbReference>
<dbReference type="EMBL" id="JBHTBX010000015">
    <property type="protein sequence ID" value="MFC7436245.1"/>
    <property type="molecule type" value="Genomic_DNA"/>
</dbReference>
<evidence type="ECO:0008006" key="3">
    <source>
        <dbReference type="Google" id="ProtNLM"/>
    </source>
</evidence>
<keyword evidence="2" id="KW-1185">Reference proteome</keyword>
<proteinExistence type="predicted"/>
<organism evidence="1 2">
    <name type="scientific">Hydrogenophaga bisanensis</name>
    <dbReference type="NCBI Taxonomy" id="439611"/>
    <lineage>
        <taxon>Bacteria</taxon>
        <taxon>Pseudomonadati</taxon>
        <taxon>Pseudomonadota</taxon>
        <taxon>Betaproteobacteria</taxon>
        <taxon>Burkholderiales</taxon>
        <taxon>Comamonadaceae</taxon>
        <taxon>Hydrogenophaga</taxon>
    </lineage>
</organism>